<feature type="transmembrane region" description="Helical" evidence="4">
    <location>
        <begin position="211"/>
        <end position="230"/>
    </location>
</feature>
<evidence type="ECO:0000256" key="4">
    <source>
        <dbReference type="SAM" id="Phobius"/>
    </source>
</evidence>
<proteinExistence type="predicted"/>
<reference evidence="7" key="1">
    <citation type="submission" date="2017-01" db="EMBL/GenBank/DDBJ databases">
        <authorList>
            <person name="Brunel B."/>
        </authorList>
    </citation>
    <scope>NUCLEOTIDE SEQUENCE [LARGE SCALE GENOMIC DNA]</scope>
</reference>
<feature type="domain" description="Major facilitator superfamily (MFS) profile" evidence="5">
    <location>
        <begin position="213"/>
        <end position="407"/>
    </location>
</feature>
<organism evidence="6 7">
    <name type="scientific">Mesorhizobium prunaredense</name>
    <dbReference type="NCBI Taxonomy" id="1631249"/>
    <lineage>
        <taxon>Bacteria</taxon>
        <taxon>Pseudomonadati</taxon>
        <taxon>Pseudomonadota</taxon>
        <taxon>Alphaproteobacteria</taxon>
        <taxon>Hyphomicrobiales</taxon>
        <taxon>Phyllobacteriaceae</taxon>
        <taxon>Mesorhizobium</taxon>
    </lineage>
</organism>
<accession>A0A1R3VEH3</accession>
<feature type="transmembrane region" description="Helical" evidence="4">
    <location>
        <begin position="46"/>
        <end position="67"/>
    </location>
</feature>
<keyword evidence="1 4" id="KW-0812">Transmembrane</keyword>
<dbReference type="PANTHER" id="PTHR23542">
    <property type="match status" value="1"/>
</dbReference>
<feature type="transmembrane region" description="Helical" evidence="4">
    <location>
        <begin position="301"/>
        <end position="324"/>
    </location>
</feature>
<feature type="transmembrane region" description="Helical" evidence="4">
    <location>
        <begin position="16"/>
        <end position="40"/>
    </location>
</feature>
<evidence type="ECO:0000256" key="1">
    <source>
        <dbReference type="ARBA" id="ARBA00022692"/>
    </source>
</evidence>
<dbReference type="AlphaFoldDB" id="A0A1R3VEH3"/>
<dbReference type="PANTHER" id="PTHR23542:SF1">
    <property type="entry name" value="MAJOR FACILITATOR SUPERFAMILY (MFS) PROFILE DOMAIN-CONTAINING PROTEIN"/>
    <property type="match status" value="1"/>
</dbReference>
<keyword evidence="2 4" id="KW-1133">Transmembrane helix</keyword>
<feature type="transmembrane region" description="Helical" evidence="4">
    <location>
        <begin position="365"/>
        <end position="384"/>
    </location>
</feature>
<keyword evidence="7" id="KW-1185">Reference proteome</keyword>
<sequence length="407" mass="42046">MPNPYREIFKARGAKGFAAAGFVARMPMAMAPIGIVAMLSQTHGEYWLAGAVSATYALANAFVAPQISRLVDRLGQARIVAPTTVISVLAFVVLIAAANQDLPIWTLFVSALLAAAMPSIPAMVRARWTELFRDRPEMNTAFAFESAADELVYIAGASLSVGLSVALFPEAGMLASTLFLAFGSTALILQRSTEPRVRPVDQGSRGSAIRLRPVQIITFALIFIGATFATTEVSTVAITKELGQPGAASLVIGVYALGSFVVGIVLGALNLKTPLQIQLAIAVAILALTTLPVLVADTVPLLALAVLVSGVAISPTFITAFGLIERRVPEAMLTEGVTWVMTGIGIGMALGSFAAGWVVDAFGAQSGFLVSVAAGAIALVTVLAGQRSLATADCGTATCDAVAVPAE</sequence>
<gene>
    <name evidence="6" type="ORF">BQ8794_50374</name>
</gene>
<protein>
    <submittedName>
        <fullName evidence="6">ABC transporter, permease protein</fullName>
    </submittedName>
</protein>
<feature type="transmembrane region" description="Helical" evidence="4">
    <location>
        <begin position="104"/>
        <end position="126"/>
    </location>
</feature>
<dbReference type="InterPro" id="IPR036259">
    <property type="entry name" value="MFS_trans_sf"/>
</dbReference>
<name>A0A1R3VEH3_9HYPH</name>
<evidence type="ECO:0000259" key="5">
    <source>
        <dbReference type="PROSITE" id="PS50850"/>
    </source>
</evidence>
<feature type="transmembrane region" description="Helical" evidence="4">
    <location>
        <begin position="277"/>
        <end position="295"/>
    </location>
</feature>
<evidence type="ECO:0000313" key="6">
    <source>
        <dbReference type="EMBL" id="SIT58272.1"/>
    </source>
</evidence>
<dbReference type="Gene3D" id="1.20.1250.20">
    <property type="entry name" value="MFS general substrate transporter like domains"/>
    <property type="match status" value="1"/>
</dbReference>
<dbReference type="GO" id="GO:0022857">
    <property type="term" value="F:transmembrane transporter activity"/>
    <property type="evidence" value="ECO:0007669"/>
    <property type="project" value="InterPro"/>
</dbReference>
<feature type="transmembrane region" description="Helical" evidence="4">
    <location>
        <begin position="336"/>
        <end position="359"/>
    </location>
</feature>
<evidence type="ECO:0000256" key="3">
    <source>
        <dbReference type="ARBA" id="ARBA00023136"/>
    </source>
</evidence>
<dbReference type="EMBL" id="FTPD01000045">
    <property type="protein sequence ID" value="SIT58272.1"/>
    <property type="molecule type" value="Genomic_DNA"/>
</dbReference>
<dbReference type="InterPro" id="IPR020846">
    <property type="entry name" value="MFS_dom"/>
</dbReference>
<feature type="transmembrane region" description="Helical" evidence="4">
    <location>
        <begin position="250"/>
        <end position="270"/>
    </location>
</feature>
<dbReference type="PROSITE" id="PS50850">
    <property type="entry name" value="MFS"/>
    <property type="match status" value="1"/>
</dbReference>
<dbReference type="SUPFAM" id="SSF103473">
    <property type="entry name" value="MFS general substrate transporter"/>
    <property type="match status" value="1"/>
</dbReference>
<dbReference type="Proteomes" id="UP000188388">
    <property type="component" value="Unassembled WGS sequence"/>
</dbReference>
<dbReference type="InterPro" id="IPR011701">
    <property type="entry name" value="MFS"/>
</dbReference>
<evidence type="ECO:0000313" key="7">
    <source>
        <dbReference type="Proteomes" id="UP000188388"/>
    </source>
</evidence>
<dbReference type="Pfam" id="PF07690">
    <property type="entry name" value="MFS_1"/>
    <property type="match status" value="1"/>
</dbReference>
<dbReference type="RefSeq" id="WP_077381354.1">
    <property type="nucleotide sequence ID" value="NZ_FTPD01000045.1"/>
</dbReference>
<evidence type="ECO:0000256" key="2">
    <source>
        <dbReference type="ARBA" id="ARBA00022989"/>
    </source>
</evidence>
<keyword evidence="3 4" id="KW-0472">Membrane</keyword>
<feature type="transmembrane region" description="Helical" evidence="4">
    <location>
        <begin position="79"/>
        <end position="98"/>
    </location>
</feature>
<dbReference type="STRING" id="1631249.BQ8794_50374"/>